<proteinExistence type="predicted"/>
<dbReference type="EMBL" id="JAMQGO010000026">
    <property type="protein sequence ID" value="MCM2563945.1"/>
    <property type="molecule type" value="Genomic_DNA"/>
</dbReference>
<gene>
    <name evidence="1" type="ORF">M8744_17520</name>
</gene>
<organism evidence="1 2">
    <name type="scientific">Lutimaribacter degradans</name>
    <dbReference type="NCBI Taxonomy" id="2945989"/>
    <lineage>
        <taxon>Bacteria</taxon>
        <taxon>Pseudomonadati</taxon>
        <taxon>Pseudomonadota</taxon>
        <taxon>Alphaproteobacteria</taxon>
        <taxon>Rhodobacterales</taxon>
        <taxon>Roseobacteraceae</taxon>
        <taxon>Lutimaribacter</taxon>
    </lineage>
</organism>
<dbReference type="Proteomes" id="UP001203036">
    <property type="component" value="Unassembled WGS sequence"/>
</dbReference>
<protein>
    <submittedName>
        <fullName evidence="1">BLUF domain-containing protein</fullName>
    </submittedName>
</protein>
<name>A0ACC6A1I6_9RHOB</name>
<accession>A0ACC6A1I6</accession>
<evidence type="ECO:0000313" key="1">
    <source>
        <dbReference type="EMBL" id="MCM2563945.1"/>
    </source>
</evidence>
<comment type="caution">
    <text evidence="1">The sequence shown here is derived from an EMBL/GenBank/DDBJ whole genome shotgun (WGS) entry which is preliminary data.</text>
</comment>
<reference evidence="1" key="1">
    <citation type="submission" date="2022-06" db="EMBL/GenBank/DDBJ databases">
        <title>Lutimaribacter sp. EGI FJ00013, a novel bacterium isolated from a salt lake sediment enrichment.</title>
        <authorList>
            <person name="Gao L."/>
            <person name="Fang B.-Z."/>
            <person name="Li W.-J."/>
        </authorList>
    </citation>
    <scope>NUCLEOTIDE SEQUENCE</scope>
    <source>
        <strain evidence="1">EGI FJ00013</strain>
    </source>
</reference>
<evidence type="ECO:0000313" key="2">
    <source>
        <dbReference type="Proteomes" id="UP001203036"/>
    </source>
</evidence>
<keyword evidence="2" id="KW-1185">Reference proteome</keyword>
<sequence>MKQIGTSPDIQLIWQEGKIMQDLVGMAYCSKPTGFTFDQVDEILKVSRINNDRDAVTGALIYDNTTFLQWLEGGEEEIRQAFGRISRDPRHTEIKLMTVRKLEDRWFPDWSMKAAVTQDQVLRGFQLVPHLSLSRFEPYGWSDEDITSFMTALSDYLTRRPAPKSERLQEPVTPRQPLTDPMTSLDRHLRRVT</sequence>